<feature type="domain" description="SsuA/THI5-like" evidence="1">
    <location>
        <begin position="56"/>
        <end position="219"/>
    </location>
</feature>
<dbReference type="Proteomes" id="UP001589688">
    <property type="component" value="Unassembled WGS sequence"/>
</dbReference>
<dbReference type="Pfam" id="PF09084">
    <property type="entry name" value="NMT1"/>
    <property type="match status" value="1"/>
</dbReference>
<sequence>MNKLYSLIVAAVMAAVAGSCGPSAQERQRLSRAERRALARQDSAALKIATTPTMDCLPLFVGVDDSLFRAAGVDVRLRARSSQMDGDTLIAGGHVEGVATDLVRTERLRRKGTPLRYVAATNAQWQLVANRLARVQELKQLSDKMIAMTRHSATDWLADMAVDSAKPKHDVYRIQVNDVHVRLRMLLNNEMDAMLLPEPQATVARLHRNPVLMDSRDKGLRLGVIAFSERALKDKRRRRQLQLFVKAYNQACDSINRNGMARYAAVIRKYMDVDGKTIAALPRLHYAHAAAPRPGDVERARRRNGTGS</sequence>
<name>A0ABV5ZK50_9BACT</name>
<proteinExistence type="predicted"/>
<keyword evidence="3" id="KW-1185">Reference proteome</keyword>
<dbReference type="SUPFAM" id="SSF53850">
    <property type="entry name" value="Periplasmic binding protein-like II"/>
    <property type="match status" value="1"/>
</dbReference>
<dbReference type="EMBL" id="JBHLZF010000002">
    <property type="protein sequence ID" value="MFB9897746.1"/>
    <property type="molecule type" value="Genomic_DNA"/>
</dbReference>
<dbReference type="PANTHER" id="PTHR30024">
    <property type="entry name" value="ALIPHATIC SULFONATES-BINDING PROTEIN-RELATED"/>
    <property type="match status" value="1"/>
</dbReference>
<evidence type="ECO:0000313" key="2">
    <source>
        <dbReference type="EMBL" id="MFB9897746.1"/>
    </source>
</evidence>
<organism evidence="2 3">
    <name type="scientific">Hallella seregens ATCC 51272</name>
    <dbReference type="NCBI Taxonomy" id="1336250"/>
    <lineage>
        <taxon>Bacteria</taxon>
        <taxon>Pseudomonadati</taxon>
        <taxon>Bacteroidota</taxon>
        <taxon>Bacteroidia</taxon>
        <taxon>Bacteroidales</taxon>
        <taxon>Prevotellaceae</taxon>
        <taxon>Hallella</taxon>
    </lineage>
</organism>
<gene>
    <name evidence="2" type="ORF">ACFFK8_08060</name>
</gene>
<protein>
    <submittedName>
        <fullName evidence="2">ABC transporter substrate-binding protein</fullName>
    </submittedName>
</protein>
<accession>A0ABV5ZK50</accession>
<dbReference type="RefSeq" id="WP_027951584.1">
    <property type="nucleotide sequence ID" value="NZ_JADU01000001.1"/>
</dbReference>
<dbReference type="InterPro" id="IPR015168">
    <property type="entry name" value="SsuA/THI5"/>
</dbReference>
<evidence type="ECO:0000259" key="1">
    <source>
        <dbReference type="Pfam" id="PF09084"/>
    </source>
</evidence>
<dbReference type="PROSITE" id="PS51257">
    <property type="entry name" value="PROKAR_LIPOPROTEIN"/>
    <property type="match status" value="1"/>
</dbReference>
<comment type="caution">
    <text evidence="2">The sequence shown here is derived from an EMBL/GenBank/DDBJ whole genome shotgun (WGS) entry which is preliminary data.</text>
</comment>
<evidence type="ECO:0000313" key="3">
    <source>
        <dbReference type="Proteomes" id="UP001589688"/>
    </source>
</evidence>
<reference evidence="2 3" key="1">
    <citation type="submission" date="2024-09" db="EMBL/GenBank/DDBJ databases">
        <authorList>
            <person name="Sun Q."/>
            <person name="Mori K."/>
        </authorList>
    </citation>
    <scope>NUCLEOTIDE SEQUENCE [LARGE SCALE GENOMIC DNA]</scope>
    <source>
        <strain evidence="2 3">ATCC 51272</strain>
    </source>
</reference>
<dbReference type="Gene3D" id="3.40.190.10">
    <property type="entry name" value="Periplasmic binding protein-like II"/>
    <property type="match status" value="2"/>
</dbReference>